<dbReference type="Proteomes" id="UP000036681">
    <property type="component" value="Unplaced"/>
</dbReference>
<evidence type="ECO:0000256" key="1">
    <source>
        <dbReference type="SAM" id="MobiDB-lite"/>
    </source>
</evidence>
<evidence type="ECO:0000313" key="2">
    <source>
        <dbReference type="Proteomes" id="UP000036681"/>
    </source>
</evidence>
<evidence type="ECO:0000313" key="3">
    <source>
        <dbReference type="WBParaSite" id="ALUE_0001835901-mRNA-1"/>
    </source>
</evidence>
<feature type="region of interest" description="Disordered" evidence="1">
    <location>
        <begin position="1"/>
        <end position="24"/>
    </location>
</feature>
<name>A0A0M3III3_ASCLU</name>
<protein>
    <submittedName>
        <fullName evidence="3">FH2 domain-containing protein</fullName>
    </submittedName>
</protein>
<organism evidence="2 3">
    <name type="scientific">Ascaris lumbricoides</name>
    <name type="common">Giant roundworm</name>
    <dbReference type="NCBI Taxonomy" id="6252"/>
    <lineage>
        <taxon>Eukaryota</taxon>
        <taxon>Metazoa</taxon>
        <taxon>Ecdysozoa</taxon>
        <taxon>Nematoda</taxon>
        <taxon>Chromadorea</taxon>
        <taxon>Rhabditida</taxon>
        <taxon>Spirurina</taxon>
        <taxon>Ascaridomorpha</taxon>
        <taxon>Ascaridoidea</taxon>
        <taxon>Ascarididae</taxon>
        <taxon>Ascaris</taxon>
    </lineage>
</organism>
<accession>A0A0M3III3</accession>
<feature type="compositionally biased region" description="Basic and acidic residues" evidence="1">
    <location>
        <begin position="1"/>
        <end position="11"/>
    </location>
</feature>
<dbReference type="AlphaFoldDB" id="A0A0M3III3"/>
<sequence length="102" mass="11657">AQDETSAREIESTSGKSEDADDARDNCVYNNAQTWNMLPSVSADYEEVFRPLPEDAIKKLHGWDRQFEEFKVIMWGLGKINCSVEAFRERCRKVGINLPSNT</sequence>
<keyword evidence="2" id="KW-1185">Reference proteome</keyword>
<reference evidence="3" key="1">
    <citation type="submission" date="2017-02" db="UniProtKB">
        <authorList>
            <consortium name="WormBaseParasite"/>
        </authorList>
    </citation>
    <scope>IDENTIFICATION</scope>
</reference>
<proteinExistence type="predicted"/>
<dbReference type="WBParaSite" id="ALUE_0001835901-mRNA-1">
    <property type="protein sequence ID" value="ALUE_0001835901-mRNA-1"/>
    <property type="gene ID" value="ALUE_0001835901"/>
</dbReference>